<dbReference type="Pfam" id="PF06653">
    <property type="entry name" value="Claudin_3"/>
    <property type="match status" value="1"/>
</dbReference>
<keyword evidence="3" id="KW-1185">Reference proteome</keyword>
<dbReference type="AlphaFoldDB" id="A0A2G5VS98"/>
<evidence type="ECO:0000256" key="1">
    <source>
        <dbReference type="SAM" id="Phobius"/>
    </source>
</evidence>
<accession>A0A2G5VS98</accession>
<dbReference type="PANTHER" id="PTHR34151">
    <property type="entry name" value="PROTEIN CBG24195"/>
    <property type="match status" value="1"/>
</dbReference>
<comment type="caution">
    <text evidence="2">The sequence shown here is derived from an EMBL/GenBank/DDBJ whole genome shotgun (WGS) entry which is preliminary data.</text>
</comment>
<feature type="transmembrane region" description="Helical" evidence="1">
    <location>
        <begin position="6"/>
        <end position="33"/>
    </location>
</feature>
<feature type="transmembrane region" description="Helical" evidence="1">
    <location>
        <begin position="61"/>
        <end position="84"/>
    </location>
</feature>
<dbReference type="PANTHER" id="PTHR34151:SF2">
    <property type="entry name" value="DUF998 DOMAIN-CONTAINING PROTEIN"/>
    <property type="match status" value="1"/>
</dbReference>
<evidence type="ECO:0000313" key="3">
    <source>
        <dbReference type="Proteomes" id="UP000230233"/>
    </source>
</evidence>
<gene>
    <name evidence="2" type="primary">Cni-K10G6.5</name>
    <name evidence="2" type="synonym">Cnig_chr_I.g3805</name>
    <name evidence="2" type="ORF">B9Z55_003805</name>
</gene>
<keyword evidence="1" id="KW-1133">Transmembrane helix</keyword>
<proteinExistence type="predicted"/>
<keyword evidence="1" id="KW-0812">Transmembrane</keyword>
<keyword evidence="1" id="KW-0472">Membrane</keyword>
<dbReference type="Proteomes" id="UP000230233">
    <property type="component" value="Chromosome I"/>
</dbReference>
<reference evidence="3" key="1">
    <citation type="submission" date="2017-10" db="EMBL/GenBank/DDBJ databases">
        <title>Rapid genome shrinkage in a self-fertile nematode reveals novel sperm competition proteins.</title>
        <authorList>
            <person name="Yin D."/>
            <person name="Schwarz E.M."/>
            <person name="Thomas C.G."/>
            <person name="Felde R.L."/>
            <person name="Korf I.F."/>
            <person name="Cutter A.D."/>
            <person name="Schartner C.M."/>
            <person name="Ralston E.J."/>
            <person name="Meyer B.J."/>
            <person name="Haag E.S."/>
        </authorList>
    </citation>
    <scope>NUCLEOTIDE SEQUENCE [LARGE SCALE GENOMIC DNA]</scope>
    <source>
        <strain evidence="3">JU1422</strain>
    </source>
</reference>
<evidence type="ECO:0000313" key="2">
    <source>
        <dbReference type="EMBL" id="PIC54632.1"/>
    </source>
</evidence>
<name>A0A2G5VS98_9PELO</name>
<dbReference type="EMBL" id="PDUG01000001">
    <property type="protein sequence ID" value="PIC54632.1"/>
    <property type="molecule type" value="Genomic_DNA"/>
</dbReference>
<organism evidence="2 3">
    <name type="scientific">Caenorhabditis nigoni</name>
    <dbReference type="NCBI Taxonomy" id="1611254"/>
    <lineage>
        <taxon>Eukaryota</taxon>
        <taxon>Metazoa</taxon>
        <taxon>Ecdysozoa</taxon>
        <taxon>Nematoda</taxon>
        <taxon>Chromadorea</taxon>
        <taxon>Rhabditida</taxon>
        <taxon>Rhabditina</taxon>
        <taxon>Rhabditomorpha</taxon>
        <taxon>Rhabditoidea</taxon>
        <taxon>Rhabditidae</taxon>
        <taxon>Peloderinae</taxon>
        <taxon>Caenorhabditis</taxon>
    </lineage>
</organism>
<dbReference type="OrthoDB" id="10521660at2759"/>
<sequence>MQWVTVATICLLFSALIGFVLNSLAVFLPYWILETNINRLIYMDSVGIIPFHFRYEAPFHIATSVMMLTAFVLYVFLVGFLVFAL</sequence>
<dbReference type="InterPro" id="IPR009545">
    <property type="entry name" value="Claudin-like"/>
</dbReference>
<protein>
    <submittedName>
        <fullName evidence="2">Uncharacterized protein</fullName>
    </submittedName>
</protein>